<feature type="compositionally biased region" description="Basic and acidic residues" evidence="15">
    <location>
        <begin position="286"/>
        <end position="301"/>
    </location>
</feature>
<dbReference type="FunFam" id="1.10.150.110:FF:000001">
    <property type="entry name" value="Putative Crossover junction endonuclease MUS81"/>
    <property type="match status" value="1"/>
</dbReference>
<dbReference type="SMART" id="SM00891">
    <property type="entry name" value="ERCC4"/>
    <property type="match status" value="1"/>
</dbReference>
<evidence type="ECO:0000256" key="7">
    <source>
        <dbReference type="ARBA" id="ARBA00022763"/>
    </source>
</evidence>
<dbReference type="GO" id="GO:0006308">
    <property type="term" value="P:DNA catabolic process"/>
    <property type="evidence" value="ECO:0007669"/>
    <property type="project" value="UniProtKB-UniRule"/>
</dbReference>
<dbReference type="InterPro" id="IPR042530">
    <property type="entry name" value="EME1/EME2_C"/>
</dbReference>
<dbReference type="FunFam" id="3.40.50.10130:FF:000003">
    <property type="entry name" value="Crossover junction endonuclease MUS81"/>
    <property type="match status" value="1"/>
</dbReference>
<keyword evidence="8 14" id="KW-0378">Hydrolase</keyword>
<dbReference type="SUPFAM" id="SSF52980">
    <property type="entry name" value="Restriction endonuclease-like"/>
    <property type="match status" value="1"/>
</dbReference>
<dbReference type="Gene3D" id="1.10.150.110">
    <property type="entry name" value="DNA polymerase beta, N-terminal domain-like"/>
    <property type="match status" value="1"/>
</dbReference>
<dbReference type="GO" id="GO:0005634">
    <property type="term" value="C:nucleus"/>
    <property type="evidence" value="ECO:0007669"/>
    <property type="project" value="UniProtKB-SubCell"/>
</dbReference>
<dbReference type="InterPro" id="IPR036388">
    <property type="entry name" value="WH-like_DNA-bd_sf"/>
</dbReference>
<dbReference type="CDD" id="cd21036">
    <property type="entry name" value="WH_MUS81"/>
    <property type="match status" value="1"/>
</dbReference>
<evidence type="ECO:0000313" key="17">
    <source>
        <dbReference type="EMBL" id="CUS09478.1"/>
    </source>
</evidence>
<dbReference type="GO" id="GO:0046872">
    <property type="term" value="F:metal ion binding"/>
    <property type="evidence" value="ECO:0007669"/>
    <property type="project" value="UniProtKB-UniRule"/>
</dbReference>
<dbReference type="PANTHER" id="PTHR13451">
    <property type="entry name" value="CLASS II CROSSOVER JUNCTION ENDONUCLEASE MUS81"/>
    <property type="match status" value="1"/>
</dbReference>
<evidence type="ECO:0000256" key="9">
    <source>
        <dbReference type="ARBA" id="ARBA00022842"/>
    </source>
</evidence>
<dbReference type="InterPro" id="IPR027421">
    <property type="entry name" value="DNA_pol_lamdba_lyase_dom_sf"/>
</dbReference>
<dbReference type="Pfam" id="PF14716">
    <property type="entry name" value="HHH_8"/>
    <property type="match status" value="1"/>
</dbReference>
<dbReference type="Pfam" id="PF02732">
    <property type="entry name" value="ERCC4"/>
    <property type="match status" value="1"/>
</dbReference>
<protein>
    <recommendedName>
        <fullName evidence="14">Crossover junction endonuclease MUS81</fullName>
        <ecNumber evidence="14">3.1.22.-</ecNumber>
    </recommendedName>
</protein>
<proteinExistence type="inferred from homology"/>
<dbReference type="SUPFAM" id="SSF47802">
    <property type="entry name" value="DNA polymerase beta, N-terminal domain-like"/>
    <property type="match status" value="1"/>
</dbReference>
<keyword evidence="12 14" id="KW-0539">Nucleus</keyword>
<dbReference type="EMBL" id="LN891081">
    <property type="protein sequence ID" value="CUS09478.1"/>
    <property type="molecule type" value="Genomic_DNA"/>
</dbReference>
<dbReference type="GO" id="GO:0000727">
    <property type="term" value="P:double-strand break repair via break-induced replication"/>
    <property type="evidence" value="ECO:0007669"/>
    <property type="project" value="UniProtKB-UniRule"/>
</dbReference>
<dbReference type="InterPro" id="IPR011335">
    <property type="entry name" value="Restrct_endonuc-II-like"/>
</dbReference>
<evidence type="ECO:0000256" key="1">
    <source>
        <dbReference type="ARBA" id="ARBA00001946"/>
    </source>
</evidence>
<comment type="subunit">
    <text evidence="14">Interacts with EME1.</text>
</comment>
<comment type="similarity">
    <text evidence="3 14">Belongs to the XPF family.</text>
</comment>
<dbReference type="PANTHER" id="PTHR13451:SF0">
    <property type="entry name" value="CROSSOVER JUNCTION ENDONUCLEASE MUS81"/>
    <property type="match status" value="1"/>
</dbReference>
<evidence type="ECO:0000256" key="6">
    <source>
        <dbReference type="ARBA" id="ARBA00022759"/>
    </source>
</evidence>
<evidence type="ECO:0000256" key="2">
    <source>
        <dbReference type="ARBA" id="ARBA00004123"/>
    </source>
</evidence>
<dbReference type="GO" id="GO:0000712">
    <property type="term" value="P:resolution of meiotic recombination intermediates"/>
    <property type="evidence" value="ECO:0007669"/>
    <property type="project" value="TreeGrafter"/>
</dbReference>
<keyword evidence="4 14" id="KW-0540">Nuclease</keyword>
<keyword evidence="10 14" id="KW-0233">DNA recombination</keyword>
<dbReference type="Gene3D" id="1.10.10.10">
    <property type="entry name" value="Winged helix-like DNA-binding domain superfamily/Winged helix DNA-binding domain"/>
    <property type="match status" value="1"/>
</dbReference>
<dbReference type="GO" id="GO:0008821">
    <property type="term" value="F:crossover junction DNA endonuclease activity"/>
    <property type="evidence" value="ECO:0007669"/>
    <property type="project" value="UniProtKB-UniRule"/>
</dbReference>
<feature type="compositionally biased region" description="Low complexity" evidence="15">
    <location>
        <begin position="238"/>
        <end position="254"/>
    </location>
</feature>
<keyword evidence="9 14" id="KW-0460">Magnesium</keyword>
<dbReference type="InterPro" id="IPR047417">
    <property type="entry name" value="WHD_MUS81"/>
</dbReference>
<keyword evidence="18" id="KW-1185">Reference proteome</keyword>
<keyword evidence="11 14" id="KW-0234">DNA repair</keyword>
<evidence type="ECO:0000256" key="13">
    <source>
        <dbReference type="ARBA" id="ARBA00023254"/>
    </source>
</evidence>
<feature type="region of interest" description="Disordered" evidence="15">
    <location>
        <begin position="329"/>
        <end position="357"/>
    </location>
</feature>
<feature type="region of interest" description="Disordered" evidence="15">
    <location>
        <begin position="85"/>
        <end position="119"/>
    </location>
</feature>
<gene>
    <name evidence="17" type="ORF">GSTUAT00006438001</name>
</gene>
<comment type="subcellular location">
    <subcellularLocation>
        <location evidence="2 14">Nucleus</location>
    </subcellularLocation>
</comment>
<evidence type="ECO:0000256" key="14">
    <source>
        <dbReference type="RuleBase" id="RU369042"/>
    </source>
</evidence>
<dbReference type="GO" id="GO:0031297">
    <property type="term" value="P:replication fork processing"/>
    <property type="evidence" value="ECO:0007669"/>
    <property type="project" value="UniProtKB-ARBA"/>
</dbReference>
<evidence type="ECO:0000256" key="11">
    <source>
        <dbReference type="ARBA" id="ARBA00023204"/>
    </source>
</evidence>
<sequence>MADDECANPLLLGFLKDWYDTASKQNSKGITTYRNAYEAMRACPIPFQHPSEAIQLKGLGPVLCERLTQALKLYCEAHGLPMPKKAKRRRARSDLDREENADGEGVGAAPPPKKKRPTKAYIPKKRTGAYALLYALYKGDGDMLTKTELIDRARPYCDTSFDAPAEAGKFYTAWASMRTLISNNYVYFSGNPKRYMLTEGGEEVGRGIMAAEEELSEGVGDTDGRFGEEAQVGGPTTRGGAAASGSVANSRSGRTPAQAVRDTWDGDGSEDSSDVAPPRRRCRPAQGREEDNRPTLRRISEEPEINSRAPEGSFELGDCAATLRRNSMRSTRNTGPTNDGGRLPVVPSRSRTTSVAPLPRTSNEIDLTISPEHPQVAVLTQRSKSSANIPTVSRRENHKVGNITSRASSITSIDCGAPGSSRPQSRAGSITASHAAPGSRPTFPDFAPEIVKAGSFTVHLLLDNREVRTKNDRDYIQDNLKDCGINPITRPLQVGDAMWIACEKGGRNREIVLDHIVERKRLDDLVSSIKDGRFHEQKFRLAKSGLKHVTYIIEDFTLKEADRTMQDAMDTAISSTQVVNGFFVKRTGKLDDTIRYLVRMTKKLAKEYETKDLNLIPDNLLDSSTYQALRKHLSDKFPEKQFNINYSIFSTLVSKSASLNLRDVYLKMLMCVRGISLEKALQIQRAYPTPIELVEAYERCASEDEMKEMIMKQFASALGRKKVGPAISAKVAEVWTGVGAQGGPEEAEDSD</sequence>
<dbReference type="AlphaFoldDB" id="A0A292PS72"/>
<dbReference type="Pfam" id="PF21292">
    <property type="entry name" value="EME1-MUS81_C"/>
    <property type="match status" value="1"/>
</dbReference>
<feature type="region of interest" description="Disordered" evidence="15">
    <location>
        <begin position="410"/>
        <end position="443"/>
    </location>
</feature>
<evidence type="ECO:0000256" key="5">
    <source>
        <dbReference type="ARBA" id="ARBA00022723"/>
    </source>
</evidence>
<dbReference type="InterPro" id="IPR047416">
    <property type="entry name" value="XPF_nuclease_Mus81"/>
</dbReference>
<feature type="domain" description="ERCC4" evidence="16">
    <location>
        <begin position="459"/>
        <end position="557"/>
    </location>
</feature>
<accession>A0A292PS72</accession>
<dbReference type="EC" id="3.1.22.-" evidence="14"/>
<name>A0A292PS72_9PEZI</name>
<dbReference type="GO" id="GO:0048476">
    <property type="term" value="C:Holliday junction resolvase complex"/>
    <property type="evidence" value="ECO:0007669"/>
    <property type="project" value="UniProtKB-UniRule"/>
</dbReference>
<keyword evidence="5 14" id="KW-0479">Metal-binding</keyword>
<evidence type="ECO:0000256" key="8">
    <source>
        <dbReference type="ARBA" id="ARBA00022801"/>
    </source>
</evidence>
<dbReference type="GO" id="GO:0048257">
    <property type="term" value="F:3'-flap endonuclease activity"/>
    <property type="evidence" value="ECO:0007669"/>
    <property type="project" value="TreeGrafter"/>
</dbReference>
<dbReference type="GO" id="GO:0031573">
    <property type="term" value="P:mitotic intra-S DNA damage checkpoint signaling"/>
    <property type="evidence" value="ECO:0007669"/>
    <property type="project" value="TreeGrafter"/>
</dbReference>
<dbReference type="Pfam" id="PF21136">
    <property type="entry name" value="WHD_MUS81"/>
    <property type="match status" value="1"/>
</dbReference>
<evidence type="ECO:0000256" key="15">
    <source>
        <dbReference type="SAM" id="MobiDB-lite"/>
    </source>
</evidence>
<dbReference type="Gene3D" id="1.10.150.670">
    <property type="entry name" value="Crossover junction endonuclease EME1, DNA-binding domain"/>
    <property type="match status" value="1"/>
</dbReference>
<comment type="function">
    <text evidence="14">Interacts with EME1 to form a DNA structure-specific endonuclease with substrate preference for branched DNA structures with a 5'-end at the branch nick. Typical substrates include 3'-flap structures, D-loops, replication forks and nicked Holliday junctions. May be required in mitosis for the processing of stalled or collapsed replication fork intermediates. May be required in meiosis for the repair of meiosis-specific double strand breaks subsequent to single-end invasion (SEI).</text>
</comment>
<comment type="cofactor">
    <cofactor evidence="1 14">
        <name>Mg(2+)</name>
        <dbReference type="ChEBI" id="CHEBI:18420"/>
    </cofactor>
</comment>
<feature type="region of interest" description="Disordered" evidence="15">
    <location>
        <begin position="215"/>
        <end position="313"/>
    </location>
</feature>
<dbReference type="Proteomes" id="UP001412239">
    <property type="component" value="Unassembled WGS sequence"/>
</dbReference>
<dbReference type="CDD" id="cd20074">
    <property type="entry name" value="XPF_nuclease_Mus81"/>
    <property type="match status" value="1"/>
</dbReference>
<dbReference type="InterPro" id="IPR010996">
    <property type="entry name" value="HHH_MUS81"/>
</dbReference>
<keyword evidence="13" id="KW-0469">Meiosis</keyword>
<dbReference type="InterPro" id="IPR006166">
    <property type="entry name" value="ERCC4_domain"/>
</dbReference>
<keyword evidence="6 14" id="KW-0255">Endonuclease</keyword>
<evidence type="ECO:0000256" key="3">
    <source>
        <dbReference type="ARBA" id="ARBA00010015"/>
    </source>
</evidence>
<dbReference type="InterPro" id="IPR033309">
    <property type="entry name" value="Mus81"/>
</dbReference>
<dbReference type="Gene3D" id="3.40.50.10130">
    <property type="match status" value="1"/>
</dbReference>
<evidence type="ECO:0000256" key="12">
    <source>
        <dbReference type="ARBA" id="ARBA00023242"/>
    </source>
</evidence>
<reference evidence="17" key="1">
    <citation type="submission" date="2015-10" db="EMBL/GenBank/DDBJ databases">
        <authorList>
            <person name="Regsiter A."/>
            <person name="william w."/>
        </authorList>
    </citation>
    <scope>NUCLEOTIDE SEQUENCE</scope>
    <source>
        <strain evidence="17">Montdore</strain>
    </source>
</reference>
<keyword evidence="7 14" id="KW-0227">DNA damage</keyword>
<organism evidence="17 18">
    <name type="scientific">Tuber aestivum</name>
    <name type="common">summer truffle</name>
    <dbReference type="NCBI Taxonomy" id="59557"/>
    <lineage>
        <taxon>Eukaryota</taxon>
        <taxon>Fungi</taxon>
        <taxon>Dikarya</taxon>
        <taxon>Ascomycota</taxon>
        <taxon>Pezizomycotina</taxon>
        <taxon>Pezizomycetes</taxon>
        <taxon>Pezizales</taxon>
        <taxon>Tuberaceae</taxon>
        <taxon>Tuber</taxon>
    </lineage>
</organism>
<evidence type="ECO:0000256" key="10">
    <source>
        <dbReference type="ARBA" id="ARBA00023172"/>
    </source>
</evidence>
<evidence type="ECO:0000259" key="16">
    <source>
        <dbReference type="SMART" id="SM00891"/>
    </source>
</evidence>
<dbReference type="FunFam" id="1.10.10.10:FF:000307">
    <property type="entry name" value="Crossover junction endonuclease MUS81"/>
    <property type="match status" value="1"/>
</dbReference>
<evidence type="ECO:0000313" key="18">
    <source>
        <dbReference type="Proteomes" id="UP001412239"/>
    </source>
</evidence>
<evidence type="ECO:0000256" key="4">
    <source>
        <dbReference type="ARBA" id="ARBA00022722"/>
    </source>
</evidence>
<feature type="compositionally biased region" description="Polar residues" evidence="15">
    <location>
        <begin position="421"/>
        <end position="432"/>
    </location>
</feature>
<dbReference type="GO" id="GO:0003677">
    <property type="term" value="F:DNA binding"/>
    <property type="evidence" value="ECO:0007669"/>
    <property type="project" value="UniProtKB-UniRule"/>
</dbReference>